<reference evidence="3 4" key="1">
    <citation type="submission" date="2024-02" db="EMBL/GenBank/DDBJ databases">
        <title>A draft genome for the cacao thread blight pathogen Marasmius crinis-equi.</title>
        <authorList>
            <person name="Cohen S.P."/>
            <person name="Baruah I.K."/>
            <person name="Amoako-Attah I."/>
            <person name="Bukari Y."/>
            <person name="Meinhardt L.W."/>
            <person name="Bailey B.A."/>
        </authorList>
    </citation>
    <scope>NUCLEOTIDE SEQUENCE [LARGE SCALE GENOMIC DNA]</scope>
    <source>
        <strain evidence="3 4">GH-76</strain>
    </source>
</reference>
<evidence type="ECO:0000259" key="2">
    <source>
        <dbReference type="PROSITE" id="PS50888"/>
    </source>
</evidence>
<comment type="caution">
    <text evidence="3">The sequence shown here is derived from an EMBL/GenBank/DDBJ whole genome shotgun (WGS) entry which is preliminary data.</text>
</comment>
<dbReference type="EMBL" id="JBAHYK010000559">
    <property type="protein sequence ID" value="KAL0572978.1"/>
    <property type="molecule type" value="Genomic_DNA"/>
</dbReference>
<evidence type="ECO:0000313" key="3">
    <source>
        <dbReference type="EMBL" id="KAL0572978.1"/>
    </source>
</evidence>
<feature type="domain" description="BHLH" evidence="2">
    <location>
        <begin position="84"/>
        <end position="176"/>
    </location>
</feature>
<dbReference type="PROSITE" id="PS50888">
    <property type="entry name" value="BHLH"/>
    <property type="match status" value="1"/>
</dbReference>
<name>A0ABR3FCJ4_9AGAR</name>
<feature type="compositionally biased region" description="Acidic residues" evidence="1">
    <location>
        <begin position="129"/>
        <end position="140"/>
    </location>
</feature>
<feature type="compositionally biased region" description="Polar residues" evidence="1">
    <location>
        <begin position="286"/>
        <end position="308"/>
    </location>
</feature>
<accession>A0ABR3FCJ4</accession>
<protein>
    <recommendedName>
        <fullName evidence="2">BHLH domain-containing protein</fullName>
    </recommendedName>
</protein>
<dbReference type="Pfam" id="PF00010">
    <property type="entry name" value="HLH"/>
    <property type="match status" value="1"/>
</dbReference>
<feature type="compositionally biased region" description="Polar residues" evidence="1">
    <location>
        <begin position="21"/>
        <end position="34"/>
    </location>
</feature>
<feature type="region of interest" description="Disordered" evidence="1">
    <location>
        <begin position="269"/>
        <end position="329"/>
    </location>
</feature>
<dbReference type="Proteomes" id="UP001465976">
    <property type="component" value="Unassembled WGS sequence"/>
</dbReference>
<dbReference type="Gene3D" id="4.10.280.10">
    <property type="entry name" value="Helix-loop-helix DNA-binding domain"/>
    <property type="match status" value="1"/>
</dbReference>
<feature type="compositionally biased region" description="Basic and acidic residues" evidence="1">
    <location>
        <begin position="79"/>
        <end position="95"/>
    </location>
</feature>
<gene>
    <name evidence="3" type="ORF">V5O48_008992</name>
</gene>
<feature type="region of interest" description="Disordered" evidence="1">
    <location>
        <begin position="184"/>
        <end position="234"/>
    </location>
</feature>
<evidence type="ECO:0000256" key="1">
    <source>
        <dbReference type="SAM" id="MobiDB-lite"/>
    </source>
</evidence>
<dbReference type="InterPro" id="IPR011598">
    <property type="entry name" value="bHLH_dom"/>
</dbReference>
<keyword evidence="4" id="KW-1185">Reference proteome</keyword>
<feature type="compositionally biased region" description="Low complexity" evidence="1">
    <location>
        <begin position="309"/>
        <end position="322"/>
    </location>
</feature>
<dbReference type="SMART" id="SM00353">
    <property type="entry name" value="HLH"/>
    <property type="match status" value="1"/>
</dbReference>
<dbReference type="InterPro" id="IPR036638">
    <property type="entry name" value="HLH_DNA-bd_sf"/>
</dbReference>
<evidence type="ECO:0000313" key="4">
    <source>
        <dbReference type="Proteomes" id="UP001465976"/>
    </source>
</evidence>
<feature type="compositionally biased region" description="Basic and acidic residues" evidence="1">
    <location>
        <begin position="371"/>
        <end position="381"/>
    </location>
</feature>
<sequence length="400" mass="43712">MSPHTSELYAASCNPSRKAKQQPSRHSDTSTSEASHPRTLPIQPRNPAPIAIASAIDEPQHTAPAPAKRGRKPGTMSRAARETQRKLNHSIIEKARRTKINDALATLRQLVPSEFGSMGNNKKQKISGEDEDDDEEDDGEYQEKPTGKKKPGKKEEKEKEFKLEILIRTVAYMEHLVGRVKDLEEQVQNHTPNQDQETRKRKREEIVEVVEEDHDANRRRLSPDSESAQAQAVRPRLPSISAWLPEQHSVSPVITGTSTATRCSVSPALIPMRRSPPHTYLPSPPSSTQFAPMTPSISTQLPSLSLGPTATRSRSNTGTGSTPATPEEESAATLLLNFRRGTSCSPAFLPTQGVEPFAFDLGPSASGSLERQGERSQRRGGELVAQTPSSILGLGLGGRI</sequence>
<proteinExistence type="predicted"/>
<organism evidence="3 4">
    <name type="scientific">Marasmius crinis-equi</name>
    <dbReference type="NCBI Taxonomy" id="585013"/>
    <lineage>
        <taxon>Eukaryota</taxon>
        <taxon>Fungi</taxon>
        <taxon>Dikarya</taxon>
        <taxon>Basidiomycota</taxon>
        <taxon>Agaricomycotina</taxon>
        <taxon>Agaricomycetes</taxon>
        <taxon>Agaricomycetidae</taxon>
        <taxon>Agaricales</taxon>
        <taxon>Marasmiineae</taxon>
        <taxon>Marasmiaceae</taxon>
        <taxon>Marasmius</taxon>
    </lineage>
</organism>
<feature type="compositionally biased region" description="Polar residues" evidence="1">
    <location>
        <begin position="186"/>
        <end position="195"/>
    </location>
</feature>
<feature type="region of interest" description="Disordered" evidence="1">
    <location>
        <begin position="361"/>
        <end position="386"/>
    </location>
</feature>
<dbReference type="SUPFAM" id="SSF47459">
    <property type="entry name" value="HLH, helix-loop-helix DNA-binding domain"/>
    <property type="match status" value="1"/>
</dbReference>
<feature type="region of interest" description="Disordered" evidence="1">
    <location>
        <begin position="1"/>
        <end position="160"/>
    </location>
</feature>